<name>A0A6V7E6B8_9XANT</name>
<gene>
    <name evidence="1" type="ORF">CFBP2533_31800</name>
</gene>
<dbReference type="AlphaFoldDB" id="A0A6V7E6B8"/>
<dbReference type="Pfam" id="PF12582">
    <property type="entry name" value="DUF3757"/>
    <property type="match status" value="1"/>
</dbReference>
<organism evidence="1">
    <name type="scientific">Xanthomonas hortorum pv. pelargonii</name>
    <dbReference type="NCBI Taxonomy" id="453602"/>
    <lineage>
        <taxon>Bacteria</taxon>
        <taxon>Pseudomonadati</taxon>
        <taxon>Pseudomonadota</taxon>
        <taxon>Gammaproteobacteria</taxon>
        <taxon>Lysobacterales</taxon>
        <taxon>Lysobacteraceae</taxon>
        <taxon>Xanthomonas</taxon>
    </lineage>
</organism>
<sequence>MAAAFSGPVASARRDEHRDSLSFLTRTSYRKASIVKHSLSTVLFSGMLMLSLQPSTAFGQDHSPQSAKCPEPGAVHYDAAHYRAVADVEFPAGSVAYGRGDWVSTKQPDQGVPIKLSSVLFYGKQPGKSKTESESEGALVNCTYELRNHKQVDLAYFDRSTPNQQRNLIVVPKRPSRWQLDQKPPAPTQDAFYSCTQSTKDCAFEPRRLE</sequence>
<dbReference type="RefSeq" id="WP_233366609.1">
    <property type="nucleotide sequence ID" value="NZ_CP098604.1"/>
</dbReference>
<accession>A0A6V7E6B8</accession>
<evidence type="ECO:0008006" key="2">
    <source>
        <dbReference type="Google" id="ProtNLM"/>
    </source>
</evidence>
<protein>
    <recommendedName>
        <fullName evidence="2">DUF3757 domain-containing protein</fullName>
    </recommendedName>
</protein>
<dbReference type="EMBL" id="LR828261">
    <property type="protein sequence ID" value="CAD0346606.1"/>
    <property type="molecule type" value="Genomic_DNA"/>
</dbReference>
<evidence type="ECO:0000313" key="1">
    <source>
        <dbReference type="EMBL" id="CAD0346611.1"/>
    </source>
</evidence>
<reference evidence="1" key="1">
    <citation type="submission" date="2020-07" db="EMBL/GenBank/DDBJ databases">
        <authorList>
            <person name="Pothier F. J."/>
        </authorList>
    </citation>
    <scope>NUCLEOTIDE SEQUENCE</scope>
    <source>
        <strain evidence="1">CFBP 2533</strain>
    </source>
</reference>
<dbReference type="EMBL" id="LR828261">
    <property type="protein sequence ID" value="CAD0346611.1"/>
    <property type="molecule type" value="Genomic_DNA"/>
</dbReference>
<proteinExistence type="predicted"/>
<dbReference type="InterPro" id="IPR022231">
    <property type="entry name" value="DUF3757"/>
</dbReference>